<comment type="function">
    <text evidence="2 7">Catalyzes the formation of N(7)-methylguanine at position 46 (m7G46) in tRNA.</text>
</comment>
<name>A0ABU5E8E0_9PROT</name>
<evidence type="ECO:0000256" key="1">
    <source>
        <dbReference type="ARBA" id="ARBA00000142"/>
    </source>
</evidence>
<sequence length="250" mass="28363">MTRDHGVADPDMSLGAEPDRRRKFYGRRKGRKLRSNQQVLIDELLPQLQVSLPQAGGKLDLQSLFKRPMQAIWLELGFGGGEHLAAQAAAHPDIGFIGCEVFLNGIAGLLGHLQQNQREGRAADNVRIYPEDARDLLATLPDQCLDRFFLLFPDPWPKIRHARRRFVNRANLDLLARLLKPGAELRIGSDDPTYIGWALAHASDHPALTWLAEGPADWLQRPADWPPSRYEQKAIRQGRQPAYFRFRRKG</sequence>
<proteinExistence type="inferred from homology"/>
<evidence type="ECO:0000313" key="10">
    <source>
        <dbReference type="Proteomes" id="UP001279642"/>
    </source>
</evidence>
<comment type="catalytic activity">
    <reaction evidence="1 7">
        <text>guanosine(46) in tRNA + S-adenosyl-L-methionine = N(7)-methylguanosine(46) in tRNA + S-adenosyl-L-homocysteine</text>
        <dbReference type="Rhea" id="RHEA:42708"/>
        <dbReference type="Rhea" id="RHEA-COMP:10188"/>
        <dbReference type="Rhea" id="RHEA-COMP:10189"/>
        <dbReference type="ChEBI" id="CHEBI:57856"/>
        <dbReference type="ChEBI" id="CHEBI:59789"/>
        <dbReference type="ChEBI" id="CHEBI:74269"/>
        <dbReference type="ChEBI" id="CHEBI:74480"/>
        <dbReference type="EC" id="2.1.1.33"/>
    </reaction>
</comment>
<feature type="binding site" evidence="7">
    <location>
        <position position="190"/>
    </location>
    <ligand>
        <name>substrate</name>
    </ligand>
</feature>
<dbReference type="SUPFAM" id="SSF53335">
    <property type="entry name" value="S-adenosyl-L-methionine-dependent methyltransferases"/>
    <property type="match status" value="1"/>
</dbReference>
<dbReference type="Pfam" id="PF02390">
    <property type="entry name" value="Methyltransf_4"/>
    <property type="match status" value="1"/>
</dbReference>
<feature type="binding site" evidence="7">
    <location>
        <position position="132"/>
    </location>
    <ligand>
        <name>S-adenosyl-L-methionine</name>
        <dbReference type="ChEBI" id="CHEBI:59789"/>
    </ligand>
</feature>
<dbReference type="InterPro" id="IPR003358">
    <property type="entry name" value="tRNA_(Gua-N-7)_MeTrfase_Trmb"/>
</dbReference>
<dbReference type="PROSITE" id="PS51625">
    <property type="entry name" value="SAM_MT_TRMB"/>
    <property type="match status" value="1"/>
</dbReference>
<evidence type="ECO:0000256" key="3">
    <source>
        <dbReference type="ARBA" id="ARBA00022603"/>
    </source>
</evidence>
<evidence type="ECO:0000256" key="6">
    <source>
        <dbReference type="ARBA" id="ARBA00022694"/>
    </source>
</evidence>
<comment type="similarity">
    <text evidence="7">Belongs to the class I-like SAM-binding methyltransferase superfamily. TrmB family.</text>
</comment>
<reference evidence="9 10" key="1">
    <citation type="journal article" date="2016" name="Antonie Van Leeuwenhoek">
        <title>Dongia soli sp. nov., isolated from soil from Dokdo, Korea.</title>
        <authorList>
            <person name="Kim D.U."/>
            <person name="Lee H."/>
            <person name="Kim H."/>
            <person name="Kim S.G."/>
            <person name="Ka J.O."/>
        </authorList>
    </citation>
    <scope>NUCLEOTIDE SEQUENCE [LARGE SCALE GENOMIC DNA]</scope>
    <source>
        <strain evidence="9 10">D78</strain>
    </source>
</reference>
<keyword evidence="3 7" id="KW-0489">Methyltransferase</keyword>
<feature type="binding site" evidence="7">
    <location>
        <position position="75"/>
    </location>
    <ligand>
        <name>S-adenosyl-L-methionine</name>
        <dbReference type="ChEBI" id="CHEBI:59789"/>
    </ligand>
</feature>
<feature type="region of interest" description="Disordered" evidence="8">
    <location>
        <begin position="1"/>
        <end position="21"/>
    </location>
</feature>
<evidence type="ECO:0000313" key="9">
    <source>
        <dbReference type="EMBL" id="MDY0882187.1"/>
    </source>
</evidence>
<organism evidence="9 10">
    <name type="scientific">Dongia soli</name>
    <dbReference type="NCBI Taxonomy" id="600628"/>
    <lineage>
        <taxon>Bacteria</taxon>
        <taxon>Pseudomonadati</taxon>
        <taxon>Pseudomonadota</taxon>
        <taxon>Alphaproteobacteria</taxon>
        <taxon>Rhodospirillales</taxon>
        <taxon>Dongiaceae</taxon>
        <taxon>Dongia</taxon>
    </lineage>
</organism>
<evidence type="ECO:0000256" key="4">
    <source>
        <dbReference type="ARBA" id="ARBA00022679"/>
    </source>
</evidence>
<evidence type="ECO:0000256" key="7">
    <source>
        <dbReference type="HAMAP-Rule" id="MF_01057"/>
    </source>
</evidence>
<keyword evidence="4 7" id="KW-0808">Transferase</keyword>
<dbReference type="InterPro" id="IPR029063">
    <property type="entry name" value="SAM-dependent_MTases_sf"/>
</dbReference>
<dbReference type="HAMAP" id="MF_01057">
    <property type="entry name" value="tRNA_methyltr_TrmB"/>
    <property type="match status" value="1"/>
</dbReference>
<keyword evidence="6 7" id="KW-0819">tRNA processing</keyword>
<dbReference type="EC" id="2.1.1.33" evidence="7"/>
<dbReference type="PANTHER" id="PTHR23417:SF14">
    <property type="entry name" value="PENTACOTRIPEPTIDE-REPEAT REGION OF PRORP DOMAIN-CONTAINING PROTEIN"/>
    <property type="match status" value="1"/>
</dbReference>
<dbReference type="Proteomes" id="UP001279642">
    <property type="component" value="Unassembled WGS sequence"/>
</dbReference>
<keyword evidence="5 7" id="KW-0949">S-adenosyl-L-methionine</keyword>
<evidence type="ECO:0000256" key="5">
    <source>
        <dbReference type="ARBA" id="ARBA00022691"/>
    </source>
</evidence>
<evidence type="ECO:0000256" key="2">
    <source>
        <dbReference type="ARBA" id="ARBA00003015"/>
    </source>
</evidence>
<dbReference type="Gene3D" id="3.40.50.150">
    <property type="entry name" value="Vaccinia Virus protein VP39"/>
    <property type="match status" value="1"/>
</dbReference>
<comment type="pathway">
    <text evidence="7">tRNA modification; N(7)-methylguanine-tRNA biosynthesis.</text>
</comment>
<dbReference type="GO" id="GO:0008176">
    <property type="term" value="F:tRNA (guanine(46)-N7)-methyltransferase activity"/>
    <property type="evidence" value="ECO:0007669"/>
    <property type="project" value="UniProtKB-EC"/>
</dbReference>
<dbReference type="RefSeq" id="WP_320507215.1">
    <property type="nucleotide sequence ID" value="NZ_JAXCLW010000001.1"/>
</dbReference>
<gene>
    <name evidence="7" type="primary">trmB</name>
    <name evidence="9" type="ORF">SMD27_04985</name>
</gene>
<feature type="binding site" evidence="7">
    <location>
        <position position="158"/>
    </location>
    <ligand>
        <name>substrate</name>
    </ligand>
</feature>
<feature type="binding site" evidence="7">
    <location>
        <position position="154"/>
    </location>
    <ligand>
        <name>S-adenosyl-L-methionine</name>
        <dbReference type="ChEBI" id="CHEBI:59789"/>
    </ligand>
</feature>
<feature type="binding site" evidence="7">
    <location>
        <position position="100"/>
    </location>
    <ligand>
        <name>S-adenosyl-L-methionine</name>
        <dbReference type="ChEBI" id="CHEBI:59789"/>
    </ligand>
</feature>
<protein>
    <recommendedName>
        <fullName evidence="7">tRNA (guanine-N(7)-)-methyltransferase</fullName>
        <ecNumber evidence="7">2.1.1.33</ecNumber>
    </recommendedName>
    <alternativeName>
        <fullName evidence="7">tRNA (guanine(46)-N(7))-methyltransferase</fullName>
    </alternativeName>
    <alternativeName>
        <fullName evidence="7">tRNA(m7G46)-methyltransferase</fullName>
    </alternativeName>
</protein>
<comment type="caution">
    <text evidence="9">The sequence shown here is derived from an EMBL/GenBank/DDBJ whole genome shotgun (WGS) entry which is preliminary data.</text>
</comment>
<keyword evidence="10" id="KW-1185">Reference proteome</keyword>
<dbReference type="EMBL" id="JAXCLW010000001">
    <property type="protein sequence ID" value="MDY0882187.1"/>
    <property type="molecule type" value="Genomic_DNA"/>
</dbReference>
<accession>A0ABU5E8E0</accession>
<evidence type="ECO:0000256" key="8">
    <source>
        <dbReference type="SAM" id="MobiDB-lite"/>
    </source>
</evidence>
<dbReference type="PANTHER" id="PTHR23417">
    <property type="entry name" value="3-DEOXY-D-MANNO-OCTULOSONIC-ACID TRANSFERASE/TRNA GUANINE-N 7 - -METHYLTRANSFERASE"/>
    <property type="match status" value="1"/>
</dbReference>
<comment type="caution">
    <text evidence="7">Lacks conserved residue(s) required for the propagation of feature annotation.</text>
</comment>
<dbReference type="InterPro" id="IPR055361">
    <property type="entry name" value="tRNA_methyltr_TrmB_bact"/>
</dbReference>